<keyword evidence="1" id="KW-0472">Membrane</keyword>
<dbReference type="AlphaFoldDB" id="A0AAV4XZ17"/>
<protein>
    <submittedName>
        <fullName evidence="2">Uncharacterized protein</fullName>
    </submittedName>
</protein>
<accession>A0AAV4XZ17</accession>
<keyword evidence="3" id="KW-1185">Reference proteome</keyword>
<reference evidence="2 3" key="1">
    <citation type="submission" date="2021-06" db="EMBL/GenBank/DDBJ databases">
        <title>Caerostris extrusa draft genome.</title>
        <authorList>
            <person name="Kono N."/>
            <person name="Arakawa K."/>
        </authorList>
    </citation>
    <scope>NUCLEOTIDE SEQUENCE [LARGE SCALE GENOMIC DNA]</scope>
</reference>
<dbReference type="EMBL" id="BPLR01001128">
    <property type="protein sequence ID" value="GIZ00168.1"/>
    <property type="molecule type" value="Genomic_DNA"/>
</dbReference>
<evidence type="ECO:0000256" key="1">
    <source>
        <dbReference type="SAM" id="Phobius"/>
    </source>
</evidence>
<dbReference type="Proteomes" id="UP001054945">
    <property type="component" value="Unassembled WGS sequence"/>
</dbReference>
<keyword evidence="1" id="KW-0812">Transmembrane</keyword>
<organism evidence="2 3">
    <name type="scientific">Caerostris extrusa</name>
    <name type="common">Bark spider</name>
    <name type="synonym">Caerostris bankana</name>
    <dbReference type="NCBI Taxonomy" id="172846"/>
    <lineage>
        <taxon>Eukaryota</taxon>
        <taxon>Metazoa</taxon>
        <taxon>Ecdysozoa</taxon>
        <taxon>Arthropoda</taxon>
        <taxon>Chelicerata</taxon>
        <taxon>Arachnida</taxon>
        <taxon>Araneae</taxon>
        <taxon>Araneomorphae</taxon>
        <taxon>Entelegynae</taxon>
        <taxon>Araneoidea</taxon>
        <taxon>Araneidae</taxon>
        <taxon>Caerostris</taxon>
    </lineage>
</organism>
<evidence type="ECO:0000313" key="2">
    <source>
        <dbReference type="EMBL" id="GIZ00168.1"/>
    </source>
</evidence>
<keyword evidence="1" id="KW-1133">Transmembrane helix</keyword>
<proteinExistence type="predicted"/>
<evidence type="ECO:0000313" key="3">
    <source>
        <dbReference type="Proteomes" id="UP001054945"/>
    </source>
</evidence>
<name>A0AAV4XZ17_CAEEX</name>
<gene>
    <name evidence="2" type="ORF">CEXT_693691</name>
</gene>
<comment type="caution">
    <text evidence="2">The sequence shown here is derived from an EMBL/GenBank/DDBJ whole genome shotgun (WGS) entry which is preliminary data.</text>
</comment>
<feature type="transmembrane region" description="Helical" evidence="1">
    <location>
        <begin position="51"/>
        <end position="72"/>
    </location>
</feature>
<sequence length="93" mass="10777">MYSSLYLKFRYLLPHLQIVSLLPYRCPVIERGHNPDICRCPLLPQGWSLTLLGRVFISVMILITGAFFLACWRPLWKRGEVLNVALLNCFVLV</sequence>